<dbReference type="Proteomes" id="UP001454036">
    <property type="component" value="Unassembled WGS sequence"/>
</dbReference>
<evidence type="ECO:0000313" key="2">
    <source>
        <dbReference type="EMBL" id="GAA0161513.1"/>
    </source>
</evidence>
<feature type="region of interest" description="Disordered" evidence="1">
    <location>
        <begin position="226"/>
        <end position="249"/>
    </location>
</feature>
<name>A0AAV3QD15_LITER</name>
<gene>
    <name evidence="2" type="ORF">LIER_17811</name>
</gene>
<reference evidence="2 3" key="1">
    <citation type="submission" date="2024-01" db="EMBL/GenBank/DDBJ databases">
        <title>The complete chloroplast genome sequence of Lithospermum erythrorhizon: insights into the phylogenetic relationship among Boraginaceae species and the maternal lineages of purple gromwells.</title>
        <authorList>
            <person name="Okada T."/>
            <person name="Watanabe K."/>
        </authorList>
    </citation>
    <scope>NUCLEOTIDE SEQUENCE [LARGE SCALE GENOMIC DNA]</scope>
</reference>
<feature type="region of interest" description="Disordered" evidence="1">
    <location>
        <begin position="112"/>
        <end position="134"/>
    </location>
</feature>
<dbReference type="PANTHER" id="PTHR31722:SF2">
    <property type="entry name" value="DNA CROSS-LINK REPAIR 1 PROTEIN-LIKE"/>
    <property type="match status" value="1"/>
</dbReference>
<comment type="caution">
    <text evidence="2">The sequence shown here is derived from an EMBL/GenBank/DDBJ whole genome shotgun (WGS) entry which is preliminary data.</text>
</comment>
<organism evidence="2 3">
    <name type="scientific">Lithospermum erythrorhizon</name>
    <name type="common">Purple gromwell</name>
    <name type="synonym">Lithospermum officinale var. erythrorhizon</name>
    <dbReference type="NCBI Taxonomy" id="34254"/>
    <lineage>
        <taxon>Eukaryota</taxon>
        <taxon>Viridiplantae</taxon>
        <taxon>Streptophyta</taxon>
        <taxon>Embryophyta</taxon>
        <taxon>Tracheophyta</taxon>
        <taxon>Spermatophyta</taxon>
        <taxon>Magnoliopsida</taxon>
        <taxon>eudicotyledons</taxon>
        <taxon>Gunneridae</taxon>
        <taxon>Pentapetalae</taxon>
        <taxon>asterids</taxon>
        <taxon>lamiids</taxon>
        <taxon>Boraginales</taxon>
        <taxon>Boraginaceae</taxon>
        <taxon>Boraginoideae</taxon>
        <taxon>Lithospermeae</taxon>
        <taxon>Lithospermum</taxon>
    </lineage>
</organism>
<dbReference type="EMBL" id="BAABME010004197">
    <property type="protein sequence ID" value="GAA0161513.1"/>
    <property type="molecule type" value="Genomic_DNA"/>
</dbReference>
<feature type="compositionally biased region" description="Basic and acidic residues" evidence="1">
    <location>
        <begin position="123"/>
        <end position="132"/>
    </location>
</feature>
<keyword evidence="3" id="KW-1185">Reference proteome</keyword>
<dbReference type="AlphaFoldDB" id="A0AAV3QD15"/>
<feature type="compositionally biased region" description="Basic and acidic residues" evidence="1">
    <location>
        <begin position="183"/>
        <end position="197"/>
    </location>
</feature>
<feature type="region of interest" description="Disordered" evidence="1">
    <location>
        <begin position="159"/>
        <end position="214"/>
    </location>
</feature>
<evidence type="ECO:0000313" key="3">
    <source>
        <dbReference type="Proteomes" id="UP001454036"/>
    </source>
</evidence>
<feature type="compositionally biased region" description="Low complexity" evidence="1">
    <location>
        <begin position="159"/>
        <end position="179"/>
    </location>
</feature>
<sequence length="249" mass="28019">MVSLEQIHETRRSIDDASSGPRISFSSDFLDEKNFISIIPKEHLVEKERSRNADFEFLSSNSLNSSSQTTMLSADELFCEGKLLPFWQTQNAEKFNKINLEKTENVEQKHEVLEAKNNSNNTNKDDCKRGWFLDDDPSPRPPTCTVLWKELLKLRKQRSSTLSPSSSSSSSSSSSLRSLGDVVAKDERKEGSQGSREKHGKRIKKGLERTRSATIRVKPLINVQICTHGKNTSALPPLASLKKGRLQSK</sequence>
<accession>A0AAV3QD15</accession>
<proteinExistence type="predicted"/>
<dbReference type="PANTHER" id="PTHR31722">
    <property type="entry name" value="OS06G0675200 PROTEIN"/>
    <property type="match status" value="1"/>
</dbReference>
<evidence type="ECO:0000256" key="1">
    <source>
        <dbReference type="SAM" id="MobiDB-lite"/>
    </source>
</evidence>
<protein>
    <submittedName>
        <fullName evidence="2">Uncharacterized protein</fullName>
    </submittedName>
</protein>